<evidence type="ECO:0000256" key="2">
    <source>
        <dbReference type="SAM" id="SignalP"/>
    </source>
</evidence>
<dbReference type="RefSeq" id="WP_148339348.1">
    <property type="nucleotide sequence ID" value="NZ_LR699119.1"/>
</dbReference>
<protein>
    <submittedName>
        <fullName evidence="3">Putative hemoglobin and hemoglobin-haptoglobin-binding protein 3</fullName>
    </submittedName>
</protein>
<reference evidence="3 4" key="1">
    <citation type="submission" date="2019-08" db="EMBL/GenBank/DDBJ databases">
        <authorList>
            <person name="Guy L."/>
        </authorList>
    </citation>
    <scope>NUCLEOTIDE SEQUENCE [LARGE SCALE GENOMIC DNA]</scope>
    <source>
        <strain evidence="3 4">SGT-108</strain>
    </source>
</reference>
<sequence>MHRDFWAFLALTMLAAGTAAAEYGSIDVHRGVRQGEYMMRADNASDQNKHKPMIEGKTASGEAETTIVDEYGNLQVAPAAPKAAQDSKTSAIPAKPAAGTMPTPGLPASGVPSLSSPAAGSATQPATQPGIQPATQPGIQPATQPGIQPAAQPGIQPAAQPGIQPATQPGNNEVTGTLVQPAPPVVTPVQPGIVNGMPGPNENTNPSSLAPVR</sequence>
<feature type="chain" id="PRO_5023004847" evidence="2">
    <location>
        <begin position="22"/>
        <end position="213"/>
    </location>
</feature>
<name>A0A5E4PGJ8_9COXI</name>
<feature type="region of interest" description="Disordered" evidence="1">
    <location>
        <begin position="78"/>
        <end position="213"/>
    </location>
</feature>
<gene>
    <name evidence="3" type="ORF">AQUSIP_14040</name>
</gene>
<evidence type="ECO:0000256" key="1">
    <source>
        <dbReference type="SAM" id="MobiDB-lite"/>
    </source>
</evidence>
<keyword evidence="4" id="KW-1185">Reference proteome</keyword>
<proteinExistence type="predicted"/>
<feature type="compositionally biased region" description="Polar residues" evidence="1">
    <location>
        <begin position="201"/>
        <end position="213"/>
    </location>
</feature>
<evidence type="ECO:0000313" key="3">
    <source>
        <dbReference type="EMBL" id="VVC76099.1"/>
    </source>
</evidence>
<organism evidence="3 4">
    <name type="scientific">Aquicella siphonis</name>
    <dbReference type="NCBI Taxonomy" id="254247"/>
    <lineage>
        <taxon>Bacteria</taxon>
        <taxon>Pseudomonadati</taxon>
        <taxon>Pseudomonadota</taxon>
        <taxon>Gammaproteobacteria</taxon>
        <taxon>Legionellales</taxon>
        <taxon>Coxiellaceae</taxon>
        <taxon>Aquicella</taxon>
    </lineage>
</organism>
<dbReference type="AlphaFoldDB" id="A0A5E4PGJ8"/>
<dbReference type="EMBL" id="LR699119">
    <property type="protein sequence ID" value="VVC76099.1"/>
    <property type="molecule type" value="Genomic_DNA"/>
</dbReference>
<feature type="signal peptide" evidence="2">
    <location>
        <begin position="1"/>
        <end position="21"/>
    </location>
</feature>
<dbReference type="KEGG" id="asip:AQUSIP_14040"/>
<feature type="compositionally biased region" description="Low complexity" evidence="1">
    <location>
        <begin position="122"/>
        <end position="169"/>
    </location>
</feature>
<dbReference type="Proteomes" id="UP000324194">
    <property type="component" value="Chromosome 1"/>
</dbReference>
<evidence type="ECO:0000313" key="4">
    <source>
        <dbReference type="Proteomes" id="UP000324194"/>
    </source>
</evidence>
<accession>A0A5E4PGJ8</accession>
<keyword evidence="2" id="KW-0732">Signal</keyword>